<dbReference type="Pfam" id="PF12833">
    <property type="entry name" value="HTH_18"/>
    <property type="match status" value="1"/>
</dbReference>
<dbReference type="Gene3D" id="1.10.10.60">
    <property type="entry name" value="Homeodomain-like"/>
    <property type="match status" value="2"/>
</dbReference>
<sequence length="304" mass="34976">MTHALDGPADLFSDEEKAHEDPLERLVSLGYQIRRKAVLEHGFILCETYHPGSASFLEFRDLQYHSLCYASKGAENMSLQGREGLIQRGDQQTRISTRPSGSPYIVWHEGEARLYLLFFKLSSINRLLGLNITEMPELTLHHTQDIPVIFDTIIDKLEWENRFDGRALHHACVMLLQSFAFGFCDKKTEPCANAPSLTSPQRHLLENYMKIYLPKIRSVEELSDFLEISAQQFQRLFKNSYGMPPGQYLQHLRISKAKRLLTQSDLPITEIAQLCGYKNAAHFSERFRKATDNTPRNYRNSHSA</sequence>
<organism evidence="5 6">
    <name type="scientific">Aestuariispira insulae</name>
    <dbReference type="NCBI Taxonomy" id="1461337"/>
    <lineage>
        <taxon>Bacteria</taxon>
        <taxon>Pseudomonadati</taxon>
        <taxon>Pseudomonadota</taxon>
        <taxon>Alphaproteobacteria</taxon>
        <taxon>Rhodospirillales</taxon>
        <taxon>Kiloniellaceae</taxon>
        <taxon>Aestuariispira</taxon>
    </lineage>
</organism>
<dbReference type="AlphaFoldDB" id="A0A3D9H2G9"/>
<accession>A0A3D9H2G9</accession>
<dbReference type="InterPro" id="IPR018062">
    <property type="entry name" value="HTH_AraC-typ_CS"/>
</dbReference>
<dbReference type="EMBL" id="QRDW01000020">
    <property type="protein sequence ID" value="RED43717.1"/>
    <property type="molecule type" value="Genomic_DNA"/>
</dbReference>
<dbReference type="SMART" id="SM00342">
    <property type="entry name" value="HTH_ARAC"/>
    <property type="match status" value="1"/>
</dbReference>
<dbReference type="InterPro" id="IPR020449">
    <property type="entry name" value="Tscrpt_reg_AraC-type_HTH"/>
</dbReference>
<feature type="domain" description="HTH araC/xylS-type" evidence="4">
    <location>
        <begin position="203"/>
        <end position="301"/>
    </location>
</feature>
<dbReference type="InterPro" id="IPR018060">
    <property type="entry name" value="HTH_AraC"/>
</dbReference>
<dbReference type="PANTHER" id="PTHR43280:SF28">
    <property type="entry name" value="HTH-TYPE TRANSCRIPTIONAL ACTIVATOR RHAS"/>
    <property type="match status" value="1"/>
</dbReference>
<reference evidence="5 6" key="1">
    <citation type="submission" date="2018-07" db="EMBL/GenBank/DDBJ databases">
        <title>Genomic Encyclopedia of Type Strains, Phase III (KMG-III): the genomes of soil and plant-associated and newly described type strains.</title>
        <authorList>
            <person name="Whitman W."/>
        </authorList>
    </citation>
    <scope>NUCLEOTIDE SEQUENCE [LARGE SCALE GENOMIC DNA]</scope>
    <source>
        <strain evidence="5 6">CECT 8488</strain>
    </source>
</reference>
<dbReference type="PRINTS" id="PR00032">
    <property type="entry name" value="HTHARAC"/>
</dbReference>
<gene>
    <name evidence="5" type="ORF">DFP90_1201</name>
</gene>
<dbReference type="PANTHER" id="PTHR43280">
    <property type="entry name" value="ARAC-FAMILY TRANSCRIPTIONAL REGULATOR"/>
    <property type="match status" value="1"/>
</dbReference>
<evidence type="ECO:0000256" key="3">
    <source>
        <dbReference type="ARBA" id="ARBA00023163"/>
    </source>
</evidence>
<protein>
    <submittedName>
        <fullName evidence="5">Helix-turn-helix protein</fullName>
    </submittedName>
</protein>
<dbReference type="GO" id="GO:0003700">
    <property type="term" value="F:DNA-binding transcription factor activity"/>
    <property type="evidence" value="ECO:0007669"/>
    <property type="project" value="InterPro"/>
</dbReference>
<dbReference type="PROSITE" id="PS01124">
    <property type="entry name" value="HTH_ARAC_FAMILY_2"/>
    <property type="match status" value="1"/>
</dbReference>
<dbReference type="GO" id="GO:0043565">
    <property type="term" value="F:sequence-specific DNA binding"/>
    <property type="evidence" value="ECO:0007669"/>
    <property type="project" value="InterPro"/>
</dbReference>
<dbReference type="PROSITE" id="PS00041">
    <property type="entry name" value="HTH_ARAC_FAMILY_1"/>
    <property type="match status" value="1"/>
</dbReference>
<dbReference type="OrthoDB" id="9806208at2"/>
<keyword evidence="1" id="KW-0805">Transcription regulation</keyword>
<evidence type="ECO:0000256" key="1">
    <source>
        <dbReference type="ARBA" id="ARBA00023015"/>
    </source>
</evidence>
<evidence type="ECO:0000256" key="2">
    <source>
        <dbReference type="ARBA" id="ARBA00023125"/>
    </source>
</evidence>
<keyword evidence="2" id="KW-0238">DNA-binding</keyword>
<comment type="caution">
    <text evidence="5">The sequence shown here is derived from an EMBL/GenBank/DDBJ whole genome shotgun (WGS) entry which is preliminary data.</text>
</comment>
<evidence type="ECO:0000313" key="6">
    <source>
        <dbReference type="Proteomes" id="UP000256845"/>
    </source>
</evidence>
<evidence type="ECO:0000313" key="5">
    <source>
        <dbReference type="EMBL" id="RED43717.1"/>
    </source>
</evidence>
<proteinExistence type="predicted"/>
<dbReference type="Proteomes" id="UP000256845">
    <property type="component" value="Unassembled WGS sequence"/>
</dbReference>
<keyword evidence="3" id="KW-0804">Transcription</keyword>
<dbReference type="InterPro" id="IPR009057">
    <property type="entry name" value="Homeodomain-like_sf"/>
</dbReference>
<keyword evidence="6" id="KW-1185">Reference proteome</keyword>
<dbReference type="SUPFAM" id="SSF46689">
    <property type="entry name" value="Homeodomain-like"/>
    <property type="match status" value="1"/>
</dbReference>
<dbReference type="RefSeq" id="WP_115939517.1">
    <property type="nucleotide sequence ID" value="NZ_QRDW01000020.1"/>
</dbReference>
<evidence type="ECO:0000259" key="4">
    <source>
        <dbReference type="PROSITE" id="PS01124"/>
    </source>
</evidence>
<name>A0A3D9H2G9_9PROT</name>